<name>A0A1W1E042_9ZZZZ</name>
<reference evidence="1" key="1">
    <citation type="submission" date="2016-10" db="EMBL/GenBank/DDBJ databases">
        <authorList>
            <person name="de Groot N.N."/>
        </authorList>
    </citation>
    <scope>NUCLEOTIDE SEQUENCE</scope>
</reference>
<dbReference type="AlphaFoldDB" id="A0A1W1E042"/>
<organism evidence="1">
    <name type="scientific">hydrothermal vent metagenome</name>
    <dbReference type="NCBI Taxonomy" id="652676"/>
    <lineage>
        <taxon>unclassified sequences</taxon>
        <taxon>metagenomes</taxon>
        <taxon>ecological metagenomes</taxon>
    </lineage>
</organism>
<evidence type="ECO:0000313" key="1">
    <source>
        <dbReference type="EMBL" id="SFV87344.1"/>
    </source>
</evidence>
<accession>A0A1W1E042</accession>
<dbReference type="EMBL" id="FPHY01000192">
    <property type="protein sequence ID" value="SFV87344.1"/>
    <property type="molecule type" value="Genomic_DNA"/>
</dbReference>
<protein>
    <submittedName>
        <fullName evidence="1">Uncharacterized protein</fullName>
    </submittedName>
</protein>
<proteinExistence type="predicted"/>
<gene>
    <name evidence="1" type="ORF">MNB_SUP05-SYMBIONT-4-693</name>
</gene>
<sequence>MTLKKPFTLLQKQKKNTPNPTDIMISTKTFFTHRILKTF</sequence>